<sequence length="136" mass="14947">MLYPGSPNRQGCPTRVITGQHSFESCGYVVVYVWGSQSNVSANDNLWAPVVWHVWFSCCFSLTDSCCIQGIGQPGCQTQPCLGRVSSGLSPALPTLMVAFEAKSRLTLKIIQQHVVHSVLCNHQLCQVAEYFQQPS</sequence>
<protein>
    <submittedName>
        <fullName evidence="1">Uncharacterized protein</fullName>
    </submittedName>
</protein>
<comment type="caution">
    <text evidence="1">The sequence shown here is derived from an EMBL/GenBank/DDBJ whole genome shotgun (WGS) entry which is preliminary data.</text>
</comment>
<organism evidence="1 2">
    <name type="scientific">Rhinolophus ferrumequinum</name>
    <name type="common">Greater horseshoe bat</name>
    <dbReference type="NCBI Taxonomy" id="59479"/>
    <lineage>
        <taxon>Eukaryota</taxon>
        <taxon>Metazoa</taxon>
        <taxon>Chordata</taxon>
        <taxon>Craniata</taxon>
        <taxon>Vertebrata</taxon>
        <taxon>Euteleostomi</taxon>
        <taxon>Mammalia</taxon>
        <taxon>Eutheria</taxon>
        <taxon>Laurasiatheria</taxon>
        <taxon>Chiroptera</taxon>
        <taxon>Yinpterochiroptera</taxon>
        <taxon>Rhinolophoidea</taxon>
        <taxon>Rhinolophidae</taxon>
        <taxon>Rhinolophinae</taxon>
        <taxon>Rhinolophus</taxon>
    </lineage>
</organism>
<accession>A0A7J7R8V0</accession>
<evidence type="ECO:0000313" key="1">
    <source>
        <dbReference type="EMBL" id="KAF6272385.1"/>
    </source>
</evidence>
<dbReference type="EMBL" id="JACAGC010000029">
    <property type="protein sequence ID" value="KAF6272385.1"/>
    <property type="molecule type" value="Genomic_DNA"/>
</dbReference>
<proteinExistence type="predicted"/>
<name>A0A7J7R8V0_RHIFE</name>
<reference evidence="1 2" key="1">
    <citation type="journal article" date="2020" name="Nature">
        <title>Six reference-quality genomes reveal evolution of bat adaptations.</title>
        <authorList>
            <person name="Jebb D."/>
            <person name="Huang Z."/>
            <person name="Pippel M."/>
            <person name="Hughes G.M."/>
            <person name="Lavrichenko K."/>
            <person name="Devanna P."/>
            <person name="Winkler S."/>
            <person name="Jermiin L.S."/>
            <person name="Skirmuntt E.C."/>
            <person name="Katzourakis A."/>
            <person name="Burkitt-Gray L."/>
            <person name="Ray D.A."/>
            <person name="Sullivan K.A.M."/>
            <person name="Roscito J.G."/>
            <person name="Kirilenko B.M."/>
            <person name="Davalos L.M."/>
            <person name="Corthals A.P."/>
            <person name="Power M.L."/>
            <person name="Jones G."/>
            <person name="Ransome R.D."/>
            <person name="Dechmann D.K.N."/>
            <person name="Locatelli A.G."/>
            <person name="Puechmaille S.J."/>
            <person name="Fedrigo O."/>
            <person name="Jarvis E.D."/>
            <person name="Hiller M."/>
            <person name="Vernes S.C."/>
            <person name="Myers E.W."/>
            <person name="Teeling E.C."/>
        </authorList>
    </citation>
    <scope>NUCLEOTIDE SEQUENCE [LARGE SCALE GENOMIC DNA]</scope>
    <source>
        <strain evidence="1">MRhiFer1</strain>
        <tissue evidence="1">Lung</tissue>
    </source>
</reference>
<dbReference type="Proteomes" id="UP000585614">
    <property type="component" value="Unassembled WGS sequence"/>
</dbReference>
<gene>
    <name evidence="1" type="ORF">mRhiFer1_009546</name>
</gene>
<evidence type="ECO:0000313" key="2">
    <source>
        <dbReference type="Proteomes" id="UP000585614"/>
    </source>
</evidence>
<dbReference type="AlphaFoldDB" id="A0A7J7R8V0"/>